<proteinExistence type="predicted"/>
<evidence type="ECO:0000313" key="2">
    <source>
        <dbReference type="Proteomes" id="UP000621492"/>
    </source>
</evidence>
<dbReference type="RefSeq" id="WP_088049358.1">
    <property type="nucleotide sequence ID" value="NZ_BMJD01000064.1"/>
</dbReference>
<reference evidence="1" key="2">
    <citation type="submission" date="2020-09" db="EMBL/GenBank/DDBJ databases">
        <authorList>
            <person name="Sun Q."/>
            <person name="Zhou Y."/>
        </authorList>
    </citation>
    <scope>NUCLEOTIDE SEQUENCE</scope>
    <source>
        <strain evidence="1">CGMCC 1.15454</strain>
    </source>
</reference>
<dbReference type="AlphaFoldDB" id="A0A9W5U1S3"/>
<keyword evidence="2" id="KW-1185">Reference proteome</keyword>
<evidence type="ECO:0000313" key="1">
    <source>
        <dbReference type="EMBL" id="GGB61095.1"/>
    </source>
</evidence>
<protein>
    <submittedName>
        <fullName evidence="1">Uncharacterized protein</fullName>
    </submittedName>
</protein>
<name>A0A9W5U1S3_9BACI</name>
<comment type="caution">
    <text evidence="1">The sequence shown here is derived from an EMBL/GenBank/DDBJ whole genome shotgun (WGS) entry which is preliminary data.</text>
</comment>
<reference evidence="1" key="1">
    <citation type="journal article" date="2014" name="Int. J. Syst. Evol. Microbiol.">
        <title>Complete genome sequence of Corynebacterium casei LMG S-19264T (=DSM 44701T), isolated from a smear-ripened cheese.</title>
        <authorList>
            <consortium name="US DOE Joint Genome Institute (JGI-PGF)"/>
            <person name="Walter F."/>
            <person name="Albersmeier A."/>
            <person name="Kalinowski J."/>
            <person name="Ruckert C."/>
        </authorList>
    </citation>
    <scope>NUCLEOTIDE SEQUENCE</scope>
    <source>
        <strain evidence="1">CGMCC 1.15454</strain>
    </source>
</reference>
<gene>
    <name evidence="1" type="ORF">GCM10011409_42960</name>
</gene>
<dbReference type="Proteomes" id="UP000621492">
    <property type="component" value="Unassembled WGS sequence"/>
</dbReference>
<accession>A0A9W5U1S3</accession>
<dbReference type="EMBL" id="BMJD01000064">
    <property type="protein sequence ID" value="GGB61095.1"/>
    <property type="molecule type" value="Genomic_DNA"/>
</dbReference>
<sequence>MVEVKMDPDRIEELYATLYEEELSAEAMAQKLILFKRTLEEQGIDNSSLSGIHYYLDTLINLMEVLCSNIITLQDNATEIAEQFSNTDENLAAMYGGTTESYRSYKYSRITSDYGPD</sequence>
<organism evidence="1 2">
    <name type="scientific">Lentibacillus populi</name>
    <dbReference type="NCBI Taxonomy" id="1827502"/>
    <lineage>
        <taxon>Bacteria</taxon>
        <taxon>Bacillati</taxon>
        <taxon>Bacillota</taxon>
        <taxon>Bacilli</taxon>
        <taxon>Bacillales</taxon>
        <taxon>Bacillaceae</taxon>
        <taxon>Lentibacillus</taxon>
    </lineage>
</organism>